<keyword evidence="7 9" id="KW-1133">Transmembrane helix</keyword>
<keyword evidence="8 9" id="KW-0472">Membrane</keyword>
<comment type="pathway">
    <text evidence="2">Glycolipid biosynthesis; glycosylphosphatidylinositol-anchor biosynthesis.</text>
</comment>
<dbReference type="GeneID" id="90071719"/>
<dbReference type="RefSeq" id="XP_064850740.1">
    <property type="nucleotide sequence ID" value="XM_064994668.1"/>
</dbReference>
<organism evidence="10 11">
    <name type="scientific">Saccharomycopsis crataegensis</name>
    <dbReference type="NCBI Taxonomy" id="43959"/>
    <lineage>
        <taxon>Eukaryota</taxon>
        <taxon>Fungi</taxon>
        <taxon>Dikarya</taxon>
        <taxon>Ascomycota</taxon>
        <taxon>Saccharomycotina</taxon>
        <taxon>Saccharomycetes</taxon>
        <taxon>Saccharomycopsidaceae</taxon>
        <taxon>Saccharomycopsis</taxon>
    </lineage>
</organism>
<evidence type="ECO:0000313" key="11">
    <source>
        <dbReference type="Proteomes" id="UP001360560"/>
    </source>
</evidence>
<evidence type="ECO:0000256" key="9">
    <source>
        <dbReference type="SAM" id="Phobius"/>
    </source>
</evidence>
<feature type="transmembrane region" description="Helical" evidence="9">
    <location>
        <begin position="313"/>
        <end position="331"/>
    </location>
</feature>
<evidence type="ECO:0000313" key="10">
    <source>
        <dbReference type="EMBL" id="GMM33740.1"/>
    </source>
</evidence>
<evidence type="ECO:0000256" key="4">
    <source>
        <dbReference type="ARBA" id="ARBA00022502"/>
    </source>
</evidence>
<evidence type="ECO:0000256" key="2">
    <source>
        <dbReference type="ARBA" id="ARBA00004687"/>
    </source>
</evidence>
<feature type="transmembrane region" description="Helical" evidence="9">
    <location>
        <begin position="363"/>
        <end position="383"/>
    </location>
</feature>
<comment type="similarity">
    <text evidence="3">Belongs to the PIGU family.</text>
</comment>
<dbReference type="PANTHER" id="PTHR13121:SF0">
    <property type="entry name" value="PHOSPHATIDYLINOSITOL GLYCAN ANCHOR BIOSYNTHESIS CLASS U PROTEIN"/>
    <property type="match status" value="1"/>
</dbReference>
<dbReference type="Pfam" id="PF06728">
    <property type="entry name" value="PIG-U"/>
    <property type="match status" value="1"/>
</dbReference>
<accession>A0AAV5QH84</accession>
<keyword evidence="4" id="KW-0337">GPI-anchor biosynthesis</keyword>
<dbReference type="GO" id="GO:0042765">
    <property type="term" value="C:GPI-anchor transamidase complex"/>
    <property type="evidence" value="ECO:0007669"/>
    <property type="project" value="InterPro"/>
</dbReference>
<dbReference type="EMBL" id="BTFZ01000002">
    <property type="protein sequence ID" value="GMM33740.1"/>
    <property type="molecule type" value="Genomic_DNA"/>
</dbReference>
<reference evidence="10 11" key="1">
    <citation type="journal article" date="2023" name="Elife">
        <title>Identification of key yeast species and microbe-microbe interactions impacting larval growth of Drosophila in the wild.</title>
        <authorList>
            <person name="Mure A."/>
            <person name="Sugiura Y."/>
            <person name="Maeda R."/>
            <person name="Honda K."/>
            <person name="Sakurai N."/>
            <person name="Takahashi Y."/>
            <person name="Watada M."/>
            <person name="Katoh T."/>
            <person name="Gotoh A."/>
            <person name="Gotoh Y."/>
            <person name="Taniguchi I."/>
            <person name="Nakamura K."/>
            <person name="Hayashi T."/>
            <person name="Katayama T."/>
            <person name="Uemura T."/>
            <person name="Hattori Y."/>
        </authorList>
    </citation>
    <scope>NUCLEOTIDE SEQUENCE [LARGE SCALE GENOMIC DNA]</scope>
    <source>
        <strain evidence="10 11">SC-9</strain>
    </source>
</reference>
<feature type="transmembrane region" description="Helical" evidence="9">
    <location>
        <begin position="216"/>
        <end position="237"/>
    </location>
</feature>
<dbReference type="GO" id="GO:0006506">
    <property type="term" value="P:GPI anchor biosynthetic process"/>
    <property type="evidence" value="ECO:0007669"/>
    <property type="project" value="UniProtKB-KW"/>
</dbReference>
<feature type="transmembrane region" description="Helical" evidence="9">
    <location>
        <begin position="7"/>
        <end position="30"/>
    </location>
</feature>
<dbReference type="AlphaFoldDB" id="A0AAV5QH84"/>
<proteinExistence type="inferred from homology"/>
<keyword evidence="11" id="KW-1185">Reference proteome</keyword>
<evidence type="ECO:0000256" key="7">
    <source>
        <dbReference type="ARBA" id="ARBA00022989"/>
    </source>
</evidence>
<evidence type="ECO:0000256" key="1">
    <source>
        <dbReference type="ARBA" id="ARBA00004477"/>
    </source>
</evidence>
<name>A0AAV5QH84_9ASCO</name>
<feature type="transmembrane region" description="Helical" evidence="9">
    <location>
        <begin position="185"/>
        <end position="204"/>
    </location>
</feature>
<sequence length="442" mass="50550">MVKGYAFVLALGLALELIMTILFPSFSGFLDSAVEFSTPVTSWRSIEEGIFLLKHNIDPYDGGVVYHPPVLIKLFSQVKDLFGTNTTSWRIASGLIFQIADILTSIELIQISKKFLREYKNPKQGTYTVLIAIFYTFNPIKILSVLSNSSIIFSNLFIASTLYSMVVLENVALAAASLAMGTYLSYNPCFLLFPFIGMVINLKNHLSPCSSIIKSISVALIPFIATFTGLLYCSYIINNNNWNFLMATYGTNIFFTKINPNLGLWWYFFIEIFEFFSKFFIGVFNIYNLVYILPLTIRFQNSKFSNLQINNKYLIFPFVLSYGFVVLTKAYPTLNDLGFICQLLLLLVFQNDLKILKFLRYPIVSILLVIHAVILSPIFYYLWIFSGSGNSNFFYAINLVYSLGLGFMLIDFIWSYLSLEYLFEKNNGKEVDYDAKLRLTQI</sequence>
<comment type="subcellular location">
    <subcellularLocation>
        <location evidence="1">Endoplasmic reticulum membrane</location>
        <topology evidence="1">Multi-pass membrane protein</topology>
    </subcellularLocation>
</comment>
<dbReference type="PANTHER" id="PTHR13121">
    <property type="entry name" value="GPI TRANSAMIDASE COMPONENT PIG-U"/>
    <property type="match status" value="1"/>
</dbReference>
<comment type="caution">
    <text evidence="10">The sequence shown here is derived from an EMBL/GenBank/DDBJ whole genome shotgun (WGS) entry which is preliminary data.</text>
</comment>
<feature type="transmembrane region" description="Helical" evidence="9">
    <location>
        <begin position="156"/>
        <end position="179"/>
    </location>
</feature>
<feature type="transmembrane region" description="Helical" evidence="9">
    <location>
        <begin position="395"/>
        <end position="417"/>
    </location>
</feature>
<evidence type="ECO:0000256" key="6">
    <source>
        <dbReference type="ARBA" id="ARBA00022824"/>
    </source>
</evidence>
<feature type="transmembrane region" description="Helical" evidence="9">
    <location>
        <begin position="125"/>
        <end position="144"/>
    </location>
</feature>
<dbReference type="InterPro" id="IPR009600">
    <property type="entry name" value="PIG-U"/>
</dbReference>
<dbReference type="Proteomes" id="UP001360560">
    <property type="component" value="Unassembled WGS sequence"/>
</dbReference>
<dbReference type="GO" id="GO:0016255">
    <property type="term" value="P:attachment of GPI anchor to protein"/>
    <property type="evidence" value="ECO:0007669"/>
    <property type="project" value="InterPro"/>
</dbReference>
<feature type="transmembrane region" description="Helical" evidence="9">
    <location>
        <begin position="264"/>
        <end position="293"/>
    </location>
</feature>
<evidence type="ECO:0000256" key="5">
    <source>
        <dbReference type="ARBA" id="ARBA00022692"/>
    </source>
</evidence>
<evidence type="ECO:0000256" key="8">
    <source>
        <dbReference type="ARBA" id="ARBA00023136"/>
    </source>
</evidence>
<protein>
    <submittedName>
        <fullName evidence="10">GPI-anchor transamidase subunit</fullName>
    </submittedName>
</protein>
<gene>
    <name evidence="10" type="ORF">DASC09_010650</name>
</gene>
<keyword evidence="5 9" id="KW-0812">Transmembrane</keyword>
<keyword evidence="6" id="KW-0256">Endoplasmic reticulum</keyword>
<evidence type="ECO:0000256" key="3">
    <source>
        <dbReference type="ARBA" id="ARBA00010026"/>
    </source>
</evidence>